<dbReference type="OrthoDB" id="9795390at2"/>
<name>A0A2N8KZ50_9BURK</name>
<dbReference type="SUPFAM" id="SSF56112">
    <property type="entry name" value="Protein kinase-like (PK-like)"/>
    <property type="match status" value="1"/>
</dbReference>
<accession>A0A2N8KZ50</accession>
<dbReference type="AlphaFoldDB" id="A0A2N8KZ50"/>
<dbReference type="InterPro" id="IPR004147">
    <property type="entry name" value="ABC1_dom"/>
</dbReference>
<dbReference type="EMBL" id="POSP01000003">
    <property type="protein sequence ID" value="PND38740.1"/>
    <property type="molecule type" value="Genomic_DNA"/>
</dbReference>
<evidence type="ECO:0000313" key="3">
    <source>
        <dbReference type="EMBL" id="PND38740.1"/>
    </source>
</evidence>
<evidence type="ECO:0000313" key="4">
    <source>
        <dbReference type="Proteomes" id="UP000235916"/>
    </source>
</evidence>
<evidence type="ECO:0000259" key="2">
    <source>
        <dbReference type="Pfam" id="PF03109"/>
    </source>
</evidence>
<dbReference type="InterPro" id="IPR050154">
    <property type="entry name" value="UbiB_kinase"/>
</dbReference>
<protein>
    <submittedName>
        <fullName evidence="3">ABC transporter</fullName>
    </submittedName>
</protein>
<dbReference type="RefSeq" id="WP_102768658.1">
    <property type="nucleotide sequence ID" value="NZ_POSP01000003.1"/>
</dbReference>
<keyword evidence="4" id="KW-1185">Reference proteome</keyword>
<dbReference type="InterPro" id="IPR034646">
    <property type="entry name" value="ADCK3_dom"/>
</dbReference>
<sequence>MAKAPRTSRLARSAIAGTAVARAGVAHLSHKLKPRVPATSAADPRAQLAQQTHEAELGRILFGALNQLKGTALKAAQLLSMELDLLPEALRQELSRAQYQVSPLNRALVIKLLRQEFGAGPESLFASFEAQAFAAASLGQVHGATLQDGRALAVKLQYPGMAASVHSDLALLRLLLRSVGGMGSVTAPRPEVLDTVLGSIEQTLIEELDYRREAQQLEWFRDRLQDLPDLVLPQTINALCSARVLSMERLPGLHLKEWLATGPSQAERNRHGQTLFDLFMHSSFRLHRLQADAHAGNYLFMPDGRLGLLDFGCTRELRPQFSVSLAAAWCALLSQPCDKPALQRAYETLGLITPGLNAADFGTRLLPALAPVLNWQVRPFRDAEFDFGQHPPPPRPSAEHQRIAMSYLRQMAPELPFFDRAYLGLLQLLRQLGARVRTGNPWIHG</sequence>
<dbReference type="CDD" id="cd13970">
    <property type="entry name" value="ABC1_ADCK3"/>
    <property type="match status" value="1"/>
</dbReference>
<gene>
    <name evidence="3" type="ORF">C1O66_15220</name>
</gene>
<dbReference type="PANTHER" id="PTHR10566:SF113">
    <property type="entry name" value="PROTEIN ACTIVITY OF BC1 COMPLEX KINASE 7, CHLOROPLASTIC"/>
    <property type="match status" value="1"/>
</dbReference>
<organism evidence="3 4">
    <name type="scientific">Kinneretia aquatilis</name>
    <dbReference type="NCBI Taxonomy" id="2070761"/>
    <lineage>
        <taxon>Bacteria</taxon>
        <taxon>Pseudomonadati</taxon>
        <taxon>Pseudomonadota</taxon>
        <taxon>Betaproteobacteria</taxon>
        <taxon>Burkholderiales</taxon>
        <taxon>Sphaerotilaceae</taxon>
        <taxon>Roseateles</taxon>
    </lineage>
</organism>
<dbReference type="InterPro" id="IPR011009">
    <property type="entry name" value="Kinase-like_dom_sf"/>
</dbReference>
<reference evidence="3 4" key="1">
    <citation type="submission" date="2018-01" db="EMBL/GenBank/DDBJ databases">
        <title>Draft genome sequence of Paucibacter aquatile CR182 isolated from freshwater of the Nakdong River.</title>
        <authorList>
            <person name="Choi A."/>
            <person name="Chung E.J."/>
        </authorList>
    </citation>
    <scope>NUCLEOTIDE SEQUENCE [LARGE SCALE GENOMIC DNA]</scope>
    <source>
        <strain evidence="3 4">CR182</strain>
    </source>
</reference>
<dbReference type="PANTHER" id="PTHR10566">
    <property type="entry name" value="CHAPERONE-ACTIVITY OF BC1 COMPLEX CABC1 -RELATED"/>
    <property type="match status" value="1"/>
</dbReference>
<comment type="similarity">
    <text evidence="1">Belongs to the protein kinase superfamily. ADCK protein kinase family.</text>
</comment>
<dbReference type="Pfam" id="PF03109">
    <property type="entry name" value="ABC1"/>
    <property type="match status" value="1"/>
</dbReference>
<comment type="caution">
    <text evidence="3">The sequence shown here is derived from an EMBL/GenBank/DDBJ whole genome shotgun (WGS) entry which is preliminary data.</text>
</comment>
<dbReference type="Proteomes" id="UP000235916">
    <property type="component" value="Unassembled WGS sequence"/>
</dbReference>
<proteinExistence type="inferred from homology"/>
<evidence type="ECO:0000256" key="1">
    <source>
        <dbReference type="ARBA" id="ARBA00009670"/>
    </source>
</evidence>
<feature type="domain" description="ABC1 atypical kinase-like" evidence="2">
    <location>
        <begin position="98"/>
        <end position="334"/>
    </location>
</feature>